<organism evidence="2 3">
    <name type="scientific">Genlisea aurea</name>
    <dbReference type="NCBI Taxonomy" id="192259"/>
    <lineage>
        <taxon>Eukaryota</taxon>
        <taxon>Viridiplantae</taxon>
        <taxon>Streptophyta</taxon>
        <taxon>Embryophyta</taxon>
        <taxon>Tracheophyta</taxon>
        <taxon>Spermatophyta</taxon>
        <taxon>Magnoliopsida</taxon>
        <taxon>eudicotyledons</taxon>
        <taxon>Gunneridae</taxon>
        <taxon>Pentapetalae</taxon>
        <taxon>asterids</taxon>
        <taxon>lamiids</taxon>
        <taxon>Lamiales</taxon>
        <taxon>Lentibulariaceae</taxon>
        <taxon>Genlisea</taxon>
    </lineage>
</organism>
<gene>
    <name evidence="2" type="ORF">M569_12872</name>
</gene>
<keyword evidence="1" id="KW-0472">Membrane</keyword>
<sequence length="61" mass="6859">MSLSRFHFLICMLLHNITVVLGFVFISVTADSRQDVADAADQRDGRNGNPLLFSVHEVLDR</sequence>
<reference evidence="2 3" key="1">
    <citation type="journal article" date="2013" name="BMC Genomics">
        <title>The miniature genome of a carnivorous plant Genlisea aurea contains a low number of genes and short non-coding sequences.</title>
        <authorList>
            <person name="Leushkin E.V."/>
            <person name="Sutormin R.A."/>
            <person name="Nabieva E.R."/>
            <person name="Penin A.A."/>
            <person name="Kondrashov A.S."/>
            <person name="Logacheva M.D."/>
        </authorList>
    </citation>
    <scope>NUCLEOTIDE SEQUENCE [LARGE SCALE GENOMIC DNA]</scope>
</reference>
<keyword evidence="1" id="KW-0812">Transmembrane</keyword>
<name>S8DQ96_9LAMI</name>
<keyword evidence="3" id="KW-1185">Reference proteome</keyword>
<evidence type="ECO:0000313" key="2">
    <source>
        <dbReference type="EMBL" id="EPS61922.1"/>
    </source>
</evidence>
<proteinExistence type="predicted"/>
<dbReference type="AlphaFoldDB" id="S8DQ96"/>
<comment type="caution">
    <text evidence="2">The sequence shown here is derived from an EMBL/GenBank/DDBJ whole genome shotgun (WGS) entry which is preliminary data.</text>
</comment>
<keyword evidence="1" id="KW-1133">Transmembrane helix</keyword>
<dbReference type="Proteomes" id="UP000015453">
    <property type="component" value="Unassembled WGS sequence"/>
</dbReference>
<accession>S8DQ96</accession>
<evidence type="ECO:0000313" key="3">
    <source>
        <dbReference type="Proteomes" id="UP000015453"/>
    </source>
</evidence>
<evidence type="ECO:0000256" key="1">
    <source>
        <dbReference type="SAM" id="Phobius"/>
    </source>
</evidence>
<dbReference type="EMBL" id="AUSU01006510">
    <property type="protein sequence ID" value="EPS61922.1"/>
    <property type="molecule type" value="Genomic_DNA"/>
</dbReference>
<feature type="transmembrane region" description="Helical" evidence="1">
    <location>
        <begin position="6"/>
        <end position="26"/>
    </location>
</feature>
<protein>
    <submittedName>
        <fullName evidence="2">Uncharacterized protein</fullName>
    </submittedName>
</protein>